<keyword evidence="8" id="KW-1185">Reference proteome</keyword>
<keyword evidence="5 6" id="KW-0472">Membrane</keyword>
<reference evidence="7 8" key="1">
    <citation type="submission" date="2016-11" db="EMBL/GenBank/DDBJ databases">
        <authorList>
            <person name="Jaros S."/>
            <person name="Januszkiewicz K."/>
            <person name="Wedrychowicz H."/>
        </authorList>
    </citation>
    <scope>NUCLEOTIDE SEQUENCE [LARGE SCALE GENOMIC DNA]</scope>
</reference>
<dbReference type="GO" id="GO:0016020">
    <property type="term" value="C:membrane"/>
    <property type="evidence" value="ECO:0007669"/>
    <property type="project" value="UniProtKB-SubCell"/>
</dbReference>
<dbReference type="Proteomes" id="UP000249464">
    <property type="component" value="Unassembled WGS sequence"/>
</dbReference>
<feature type="transmembrane region" description="Helical" evidence="6">
    <location>
        <begin position="430"/>
        <end position="449"/>
    </location>
</feature>
<protein>
    <submittedName>
        <fullName evidence="7">BQ5605_C009g05812 protein</fullName>
    </submittedName>
</protein>
<feature type="transmembrane region" description="Helical" evidence="6">
    <location>
        <begin position="97"/>
        <end position="122"/>
    </location>
</feature>
<dbReference type="PANTHER" id="PTHR10383">
    <property type="entry name" value="SERINE INCORPORATOR"/>
    <property type="match status" value="1"/>
</dbReference>
<evidence type="ECO:0000313" key="7">
    <source>
        <dbReference type="EMBL" id="SGY86347.1"/>
    </source>
</evidence>
<proteinExistence type="inferred from homology"/>
<evidence type="ECO:0000313" key="8">
    <source>
        <dbReference type="Proteomes" id="UP000249464"/>
    </source>
</evidence>
<organism evidence="7 8">
    <name type="scientific">Microbotryum silenes-dioicae</name>
    <dbReference type="NCBI Taxonomy" id="796604"/>
    <lineage>
        <taxon>Eukaryota</taxon>
        <taxon>Fungi</taxon>
        <taxon>Dikarya</taxon>
        <taxon>Basidiomycota</taxon>
        <taxon>Pucciniomycotina</taxon>
        <taxon>Microbotryomycetes</taxon>
        <taxon>Microbotryales</taxon>
        <taxon>Microbotryaceae</taxon>
        <taxon>Microbotryum</taxon>
    </lineage>
</organism>
<evidence type="ECO:0000256" key="1">
    <source>
        <dbReference type="ARBA" id="ARBA00004141"/>
    </source>
</evidence>
<sequence length="509" mass="54884">MGAVLGLPLLGSLAGLSASAASAIIGGFAFFCTGQAASALTKSCNCNSSVATRVGFSIIFLLNSLLAWLMLSDWAIRAIAKWSYDYIKMSCAEGRCYGVLAVHRINFALALFHAILALLLIGVPDTRTRRASIQNGWWGPKVAAWIVLVIVSFFIPNGFFMFYGDCQSFPDISLVGATVFILIGLVLLVDFAHSWSETCLERWESTDSPFWKWTLIASTLGLYIVALVLTIIQYAFFAGQGCGLNRFLITLNLLVSLAVSGLSIAPAIQEANPRSGLAQSGMVVAYTAYLVTSAIANHDDDSIEGQCNPLTSRAAGARTGMVVLGAIFTFLAIAYSTSRAATQSKALVGKGAKRNVSEGSYGALSSEDGELVTVVSNQPNRKESLRYQALQAAVAEGSLPASVLEEDDEDEDALATDELDDEKAGTRYNYVWFHVIFIMATMYVAMLLTNWNVVTTASFIPDLSGDATPVRIGRSGRAMWCRIVSSWVCTLLYAWSLLAPVMMPDRFGE</sequence>
<gene>
    <name evidence="7" type="primary">BQ5605_C009g05812</name>
    <name evidence="7" type="ORF">BQ5605_C009G05812</name>
</gene>
<comment type="similarity">
    <text evidence="2">Belongs to the TDE1 family.</text>
</comment>
<dbReference type="AlphaFoldDB" id="A0A2X0MIS4"/>
<dbReference type="InterPro" id="IPR005016">
    <property type="entry name" value="TDE1/TMS"/>
</dbReference>
<evidence type="ECO:0000256" key="5">
    <source>
        <dbReference type="ARBA" id="ARBA00023136"/>
    </source>
</evidence>
<evidence type="ECO:0000256" key="4">
    <source>
        <dbReference type="ARBA" id="ARBA00022989"/>
    </source>
</evidence>
<dbReference type="PANTHER" id="PTHR10383:SF9">
    <property type="entry name" value="SERINE INCORPORATOR, ISOFORM F"/>
    <property type="match status" value="1"/>
</dbReference>
<feature type="transmembrane region" description="Helical" evidence="6">
    <location>
        <begin position="174"/>
        <end position="195"/>
    </location>
</feature>
<keyword evidence="3 6" id="KW-0812">Transmembrane</keyword>
<dbReference type="STRING" id="796604.A0A2X0MIS4"/>
<dbReference type="Pfam" id="PF03348">
    <property type="entry name" value="Serinc"/>
    <property type="match status" value="1"/>
</dbReference>
<feature type="transmembrane region" description="Helical" evidence="6">
    <location>
        <begin position="315"/>
        <end position="335"/>
    </location>
</feature>
<evidence type="ECO:0000256" key="6">
    <source>
        <dbReference type="SAM" id="Phobius"/>
    </source>
</evidence>
<keyword evidence="4 6" id="KW-1133">Transmembrane helix</keyword>
<evidence type="ECO:0000256" key="3">
    <source>
        <dbReference type="ARBA" id="ARBA00022692"/>
    </source>
</evidence>
<comment type="subcellular location">
    <subcellularLocation>
        <location evidence="1">Membrane</location>
        <topology evidence="1">Multi-pass membrane protein</topology>
    </subcellularLocation>
</comment>
<feature type="transmembrane region" description="Helical" evidence="6">
    <location>
        <begin position="142"/>
        <end position="162"/>
    </location>
</feature>
<feature type="transmembrane region" description="Helical" evidence="6">
    <location>
        <begin position="484"/>
        <end position="503"/>
    </location>
</feature>
<evidence type="ECO:0000256" key="2">
    <source>
        <dbReference type="ARBA" id="ARBA00006665"/>
    </source>
</evidence>
<name>A0A2X0MIS4_9BASI</name>
<accession>A0A2X0MIS4</accession>
<feature type="transmembrane region" description="Helical" evidence="6">
    <location>
        <begin position="249"/>
        <end position="268"/>
    </location>
</feature>
<feature type="transmembrane region" description="Helical" evidence="6">
    <location>
        <begin position="215"/>
        <end position="237"/>
    </location>
</feature>
<dbReference type="EMBL" id="FQNC01000049">
    <property type="protein sequence ID" value="SGY86347.1"/>
    <property type="molecule type" value="Genomic_DNA"/>
</dbReference>
<feature type="transmembrane region" description="Helical" evidence="6">
    <location>
        <begin position="55"/>
        <end position="76"/>
    </location>
</feature>